<sequence>MWNLRLAAALSLPLFLLSGEARACATCACGDPTLTSMGTEQPFEGRLRFATQMRAWGLSSGQVTVDGMVLRELRMDVSAAYAPRPWLFLSATLPLQARTVRDVSLARETGWGIGDMEVNARFFVFRDREFSANHLFSVLVGTRLPTSSTLNDAQGRPLSLDAQLGTGSWDPLLGLSYTAYLGDWSFIASATGYLPTRGREGFRAGPSVRSTLAAQFQSTPRWALRLALDGLVEGESNHAGVRSEEGSGAIAYVSPDVLFSPAMDVVVQLGVRVPVFNRLGGNVQQMPILQAALAYDL</sequence>
<evidence type="ECO:0008006" key="4">
    <source>
        <dbReference type="Google" id="ProtNLM"/>
    </source>
</evidence>
<dbReference type="KEGG" id="mbd:MEBOL_006992"/>
<gene>
    <name evidence="2" type="ORF">MEBOL_006992</name>
</gene>
<evidence type="ECO:0000313" key="3">
    <source>
        <dbReference type="Proteomes" id="UP000217289"/>
    </source>
</evidence>
<protein>
    <recommendedName>
        <fullName evidence="4">Transporter</fullName>
    </recommendedName>
</protein>
<dbReference type="OrthoDB" id="5510217at2"/>
<dbReference type="RefSeq" id="WP_095981518.1">
    <property type="nucleotide sequence ID" value="NZ_CP022163.1"/>
</dbReference>
<accession>A0A250IP37</accession>
<dbReference type="Proteomes" id="UP000217289">
    <property type="component" value="Chromosome"/>
</dbReference>
<proteinExistence type="predicted"/>
<reference evidence="2 3" key="1">
    <citation type="submission" date="2017-06" db="EMBL/GenBank/DDBJ databases">
        <authorList>
            <person name="Kim H.J."/>
            <person name="Triplett B.A."/>
        </authorList>
    </citation>
    <scope>NUCLEOTIDE SEQUENCE [LARGE SCALE GENOMIC DNA]</scope>
    <source>
        <strain evidence="2 3">DSM 14713</strain>
    </source>
</reference>
<keyword evidence="1" id="KW-0732">Signal</keyword>
<evidence type="ECO:0000313" key="2">
    <source>
        <dbReference type="EMBL" id="ATB33494.1"/>
    </source>
</evidence>
<organism evidence="2 3">
    <name type="scientific">Melittangium boletus DSM 14713</name>
    <dbReference type="NCBI Taxonomy" id="1294270"/>
    <lineage>
        <taxon>Bacteria</taxon>
        <taxon>Pseudomonadati</taxon>
        <taxon>Myxococcota</taxon>
        <taxon>Myxococcia</taxon>
        <taxon>Myxococcales</taxon>
        <taxon>Cystobacterineae</taxon>
        <taxon>Archangiaceae</taxon>
        <taxon>Melittangium</taxon>
    </lineage>
</organism>
<dbReference type="EMBL" id="CP022163">
    <property type="protein sequence ID" value="ATB33494.1"/>
    <property type="molecule type" value="Genomic_DNA"/>
</dbReference>
<feature type="signal peptide" evidence="1">
    <location>
        <begin position="1"/>
        <end position="23"/>
    </location>
</feature>
<name>A0A250IP37_9BACT</name>
<keyword evidence="3" id="KW-1185">Reference proteome</keyword>
<feature type="chain" id="PRO_5012806562" description="Transporter" evidence="1">
    <location>
        <begin position="24"/>
        <end position="297"/>
    </location>
</feature>
<evidence type="ECO:0000256" key="1">
    <source>
        <dbReference type="SAM" id="SignalP"/>
    </source>
</evidence>
<dbReference type="AlphaFoldDB" id="A0A250IP37"/>